<reference evidence="2 3" key="1">
    <citation type="journal article" date="2021" name="MBio">
        <title>A New Model Trypanosomatid, Novymonas esmeraldas: Genomic Perception of Its 'Candidatus Pandoraea novymonadis' Endosymbiont.</title>
        <authorList>
            <person name="Zakharova A."/>
            <person name="Saura A."/>
            <person name="Butenko A."/>
            <person name="Podesvova L."/>
            <person name="Warmusova S."/>
            <person name="Kostygov A.Y."/>
            <person name="Nenarokova A."/>
            <person name="Lukes J."/>
            <person name="Opperdoes F.R."/>
            <person name="Yurchenko V."/>
        </authorList>
    </citation>
    <scope>NUCLEOTIDE SEQUENCE [LARGE SCALE GENOMIC DNA]</scope>
    <source>
        <strain evidence="2 3">E262AT.01</strain>
    </source>
</reference>
<organism evidence="2 3">
    <name type="scientific">Novymonas esmeraldas</name>
    <dbReference type="NCBI Taxonomy" id="1808958"/>
    <lineage>
        <taxon>Eukaryota</taxon>
        <taxon>Discoba</taxon>
        <taxon>Euglenozoa</taxon>
        <taxon>Kinetoplastea</taxon>
        <taxon>Metakinetoplastina</taxon>
        <taxon>Trypanosomatida</taxon>
        <taxon>Trypanosomatidae</taxon>
        <taxon>Novymonas</taxon>
    </lineage>
</organism>
<keyword evidence="1" id="KW-0736">Signalosome</keyword>
<keyword evidence="3" id="KW-1185">Reference proteome</keyword>
<dbReference type="PANTHER" id="PTHR15350">
    <property type="entry name" value="COP9 SIGNALOSOME COMPLEX SUBUNIT 7/DENDRITIC CELL PROTEIN GA17"/>
    <property type="match status" value="1"/>
</dbReference>
<comment type="caution">
    <text evidence="2">The sequence shown here is derived from an EMBL/GenBank/DDBJ whole genome shotgun (WGS) entry which is preliminary data.</text>
</comment>
<dbReference type="AlphaFoldDB" id="A0AAW0F1H7"/>
<accession>A0AAW0F1H7</accession>
<evidence type="ECO:0000256" key="1">
    <source>
        <dbReference type="ARBA" id="ARBA00022790"/>
    </source>
</evidence>
<protein>
    <recommendedName>
        <fullName evidence="4">PCI domain-containing protein</fullName>
    </recommendedName>
</protein>
<sequence>MSSAAAGAVYVAAVRAATTVTEATTAALGSLADSSPVFFYGSVLSALQARVSLLLAGAAVPPATVDVAALLHLLSFGTCVDGDAASDGVKALLAEHASLPAKLQLLSLLTLFSQHTLTPDGVRLSYGEVEQALGISGAVAVQDVVLRAVRSGLCVARLNEQQRQVRVYAYESRNVSASDVSRLKGRLAKWTASAEAHMRDMQ</sequence>
<dbReference type="EMBL" id="JAECZO010000005">
    <property type="protein sequence ID" value="KAK7200417.1"/>
    <property type="molecule type" value="Genomic_DNA"/>
</dbReference>
<evidence type="ECO:0000313" key="3">
    <source>
        <dbReference type="Proteomes" id="UP001430356"/>
    </source>
</evidence>
<evidence type="ECO:0008006" key="4">
    <source>
        <dbReference type="Google" id="ProtNLM"/>
    </source>
</evidence>
<name>A0AAW0F1H7_9TRYP</name>
<dbReference type="Proteomes" id="UP001430356">
    <property type="component" value="Unassembled WGS sequence"/>
</dbReference>
<dbReference type="InterPro" id="IPR045237">
    <property type="entry name" value="COPS7/eIF3m"/>
</dbReference>
<proteinExistence type="predicted"/>
<evidence type="ECO:0000313" key="2">
    <source>
        <dbReference type="EMBL" id="KAK7200417.1"/>
    </source>
</evidence>
<dbReference type="GO" id="GO:0008180">
    <property type="term" value="C:COP9 signalosome"/>
    <property type="evidence" value="ECO:0007669"/>
    <property type="project" value="UniProtKB-KW"/>
</dbReference>
<gene>
    <name evidence="2" type="ORF">NESM_000096000</name>
</gene>
<dbReference type="PANTHER" id="PTHR15350:SF5">
    <property type="entry name" value="COP9 SIGNALOSOME COMPLEX SUBUNIT 7"/>
    <property type="match status" value="1"/>
</dbReference>